<protein>
    <submittedName>
        <fullName evidence="1">Uncharacterized protein</fullName>
    </submittedName>
</protein>
<comment type="caution">
    <text evidence="1">The sequence shown here is derived from an EMBL/GenBank/DDBJ whole genome shotgun (WGS) entry which is preliminary data.</text>
</comment>
<accession>A0AAV0P254</accession>
<dbReference type="EMBL" id="CAMGYJ010000008">
    <property type="protein sequence ID" value="CAI0464913.1"/>
    <property type="molecule type" value="Genomic_DNA"/>
</dbReference>
<evidence type="ECO:0000313" key="1">
    <source>
        <dbReference type="EMBL" id="CAI0464913.1"/>
    </source>
</evidence>
<sequence length="32" mass="4221">MWRKGRRRKMMCWMKKTMTRPVPRSYIRQHKR</sequence>
<keyword evidence="2" id="KW-1185">Reference proteome</keyword>
<dbReference type="AlphaFoldDB" id="A0AAV0P254"/>
<dbReference type="Proteomes" id="UP001154282">
    <property type="component" value="Unassembled WGS sequence"/>
</dbReference>
<evidence type="ECO:0000313" key="2">
    <source>
        <dbReference type="Proteomes" id="UP001154282"/>
    </source>
</evidence>
<gene>
    <name evidence="1" type="ORF">LITE_LOCUS36382</name>
</gene>
<reference evidence="1" key="1">
    <citation type="submission" date="2022-08" db="EMBL/GenBank/DDBJ databases">
        <authorList>
            <person name="Gutierrez-Valencia J."/>
        </authorList>
    </citation>
    <scope>NUCLEOTIDE SEQUENCE</scope>
</reference>
<name>A0AAV0P254_9ROSI</name>
<organism evidence="1 2">
    <name type="scientific">Linum tenue</name>
    <dbReference type="NCBI Taxonomy" id="586396"/>
    <lineage>
        <taxon>Eukaryota</taxon>
        <taxon>Viridiplantae</taxon>
        <taxon>Streptophyta</taxon>
        <taxon>Embryophyta</taxon>
        <taxon>Tracheophyta</taxon>
        <taxon>Spermatophyta</taxon>
        <taxon>Magnoliopsida</taxon>
        <taxon>eudicotyledons</taxon>
        <taxon>Gunneridae</taxon>
        <taxon>Pentapetalae</taxon>
        <taxon>rosids</taxon>
        <taxon>fabids</taxon>
        <taxon>Malpighiales</taxon>
        <taxon>Linaceae</taxon>
        <taxon>Linum</taxon>
    </lineage>
</organism>
<proteinExistence type="predicted"/>